<accession>A0A6A6QEX9</accession>
<dbReference type="Proteomes" id="UP000799750">
    <property type="component" value="Unassembled WGS sequence"/>
</dbReference>
<evidence type="ECO:0000313" key="2">
    <source>
        <dbReference type="Proteomes" id="UP000799750"/>
    </source>
</evidence>
<name>A0A6A6QEX9_9PEZI</name>
<keyword evidence="2" id="KW-1185">Reference proteome</keyword>
<reference evidence="1" key="1">
    <citation type="journal article" date="2020" name="Stud. Mycol.">
        <title>101 Dothideomycetes genomes: a test case for predicting lifestyles and emergence of pathogens.</title>
        <authorList>
            <person name="Haridas S."/>
            <person name="Albert R."/>
            <person name="Binder M."/>
            <person name="Bloem J."/>
            <person name="Labutti K."/>
            <person name="Salamov A."/>
            <person name="Andreopoulos B."/>
            <person name="Baker S."/>
            <person name="Barry K."/>
            <person name="Bills G."/>
            <person name="Bluhm B."/>
            <person name="Cannon C."/>
            <person name="Castanera R."/>
            <person name="Culley D."/>
            <person name="Daum C."/>
            <person name="Ezra D."/>
            <person name="Gonzalez J."/>
            <person name="Henrissat B."/>
            <person name="Kuo A."/>
            <person name="Liang C."/>
            <person name="Lipzen A."/>
            <person name="Lutzoni F."/>
            <person name="Magnuson J."/>
            <person name="Mondo S."/>
            <person name="Nolan M."/>
            <person name="Ohm R."/>
            <person name="Pangilinan J."/>
            <person name="Park H.-J."/>
            <person name="Ramirez L."/>
            <person name="Alfaro M."/>
            <person name="Sun H."/>
            <person name="Tritt A."/>
            <person name="Yoshinaga Y."/>
            <person name="Zwiers L.-H."/>
            <person name="Turgeon B."/>
            <person name="Goodwin S."/>
            <person name="Spatafora J."/>
            <person name="Crous P."/>
            <person name="Grigoriev I."/>
        </authorList>
    </citation>
    <scope>NUCLEOTIDE SEQUENCE</scope>
    <source>
        <strain evidence="1">CBS 269.34</strain>
    </source>
</reference>
<dbReference type="AlphaFoldDB" id="A0A6A6QEX9"/>
<proteinExistence type="predicted"/>
<gene>
    <name evidence="1" type="ORF">BU16DRAFT_531389</name>
</gene>
<evidence type="ECO:0000313" key="1">
    <source>
        <dbReference type="EMBL" id="KAF2490037.1"/>
    </source>
</evidence>
<sequence length="74" mass="8148">MATGKTGVALIGSGAFFSILSCNYEHLLQPFLYSESAQKTPLYFICQAVVSSMSRLVKILNFLKCEPIFLLLAL</sequence>
<dbReference type="EMBL" id="MU004198">
    <property type="protein sequence ID" value="KAF2490037.1"/>
    <property type="molecule type" value="Genomic_DNA"/>
</dbReference>
<organism evidence="1 2">
    <name type="scientific">Lophium mytilinum</name>
    <dbReference type="NCBI Taxonomy" id="390894"/>
    <lineage>
        <taxon>Eukaryota</taxon>
        <taxon>Fungi</taxon>
        <taxon>Dikarya</taxon>
        <taxon>Ascomycota</taxon>
        <taxon>Pezizomycotina</taxon>
        <taxon>Dothideomycetes</taxon>
        <taxon>Pleosporomycetidae</taxon>
        <taxon>Mytilinidiales</taxon>
        <taxon>Mytilinidiaceae</taxon>
        <taxon>Lophium</taxon>
    </lineage>
</organism>
<dbReference type="PROSITE" id="PS51257">
    <property type="entry name" value="PROKAR_LIPOPROTEIN"/>
    <property type="match status" value="1"/>
</dbReference>
<protein>
    <submittedName>
        <fullName evidence="1">Uncharacterized protein</fullName>
    </submittedName>
</protein>